<evidence type="ECO:0000256" key="2">
    <source>
        <dbReference type="ARBA" id="ARBA00022603"/>
    </source>
</evidence>
<feature type="domain" description="Methyltransferase type 11" evidence="6">
    <location>
        <begin position="86"/>
        <end position="187"/>
    </location>
</feature>
<evidence type="ECO:0000256" key="3">
    <source>
        <dbReference type="ARBA" id="ARBA00022679"/>
    </source>
</evidence>
<reference evidence="7" key="1">
    <citation type="submission" date="2018-02" db="EMBL/GenBank/DDBJ databases">
        <title>Rhizophora mucronata_Transcriptome.</title>
        <authorList>
            <person name="Meera S.P."/>
            <person name="Sreeshan A."/>
            <person name="Augustine A."/>
        </authorList>
    </citation>
    <scope>NUCLEOTIDE SEQUENCE</scope>
    <source>
        <tissue evidence="7">Leaf</tissue>
    </source>
</reference>
<dbReference type="InterPro" id="IPR029063">
    <property type="entry name" value="SAM-dependent_MTases_sf"/>
</dbReference>
<keyword evidence="2" id="KW-0489">Methyltransferase</keyword>
<protein>
    <submittedName>
        <fullName evidence="7">Uncharacterized protein MANES_15G055500</fullName>
    </submittedName>
</protein>
<dbReference type="GO" id="GO:0032259">
    <property type="term" value="P:methylation"/>
    <property type="evidence" value="ECO:0007669"/>
    <property type="project" value="UniProtKB-KW"/>
</dbReference>
<dbReference type="InterPro" id="IPR013216">
    <property type="entry name" value="Methyltransf_11"/>
</dbReference>
<dbReference type="PANTHER" id="PTHR12176">
    <property type="entry name" value="SAM-DEPENDENT METHYLTRANSFERASE SUPERFAMILY PROTEIN"/>
    <property type="match status" value="1"/>
</dbReference>
<dbReference type="AlphaFoldDB" id="A0A2P2L353"/>
<dbReference type="Pfam" id="PF08241">
    <property type="entry name" value="Methyltransf_11"/>
    <property type="match status" value="1"/>
</dbReference>
<organism evidence="7">
    <name type="scientific">Rhizophora mucronata</name>
    <name type="common">Asiatic mangrove</name>
    <dbReference type="NCBI Taxonomy" id="61149"/>
    <lineage>
        <taxon>Eukaryota</taxon>
        <taxon>Viridiplantae</taxon>
        <taxon>Streptophyta</taxon>
        <taxon>Embryophyta</taxon>
        <taxon>Tracheophyta</taxon>
        <taxon>Spermatophyta</taxon>
        <taxon>Magnoliopsida</taxon>
        <taxon>eudicotyledons</taxon>
        <taxon>Gunneridae</taxon>
        <taxon>Pentapetalae</taxon>
        <taxon>rosids</taxon>
        <taxon>fabids</taxon>
        <taxon>Malpighiales</taxon>
        <taxon>Rhizophoraceae</taxon>
        <taxon>Rhizophora</taxon>
    </lineage>
</organism>
<feature type="compositionally biased region" description="Basic residues" evidence="5">
    <location>
        <begin position="493"/>
        <end position="503"/>
    </location>
</feature>
<accession>A0A2P2L353</accession>
<name>A0A2P2L353_RHIMU</name>
<comment type="similarity">
    <text evidence="1">Belongs to the methyltransferase superfamily.</text>
</comment>
<feature type="region of interest" description="Disordered" evidence="5">
    <location>
        <begin position="487"/>
        <end position="512"/>
    </location>
</feature>
<dbReference type="GO" id="GO:0008757">
    <property type="term" value="F:S-adenosylmethionine-dependent methyltransferase activity"/>
    <property type="evidence" value="ECO:0007669"/>
    <property type="project" value="InterPro"/>
</dbReference>
<dbReference type="InterPro" id="IPR051419">
    <property type="entry name" value="Lys/N-term_MeTrsfase_sf"/>
</dbReference>
<dbReference type="Gene3D" id="3.40.50.150">
    <property type="entry name" value="Vaccinia Virus protein VP39"/>
    <property type="match status" value="2"/>
</dbReference>
<proteinExistence type="inferred from homology"/>
<sequence>MGKREKQQPPQSAEELLNALGDFTSKENWDKFFTIRGSGDSFEWYADWTELSHLLLSLLGGSPVTGDDSSSSSSSLPAPPLRILVPGCGNSLLSEQLYDSGFKDITNVDFSKVVISDMLRRNVRERPGMLWRVMDMTCMQFADDSFDVVLDKGGLDALMEPEHGSKLGNLYLSEVKRVLKPGGKYICLTLAESHILGLLFPKLRFGWKMSVHTITHKPLEKPKLQTFVVVSEKETSSALHLINSLIDHSSLGCSGNQAFGLHKAIEYENEVRREYSSGSDILYTIEDLQLGAEGELVSLSPGRRLQLILGGPGGSRFSYRAVLLDSSESSGSLSFHCAVFIVPKNRAHEWLFSSEEGQWHVVASSKAARLIMVTLDSTHSNANMDDIQKDLSPLIKQLVSDKHDDGTRIPFMMASDGIKQRITLHKVTSLLTGPITVEDVVYEDVNDDISRILPSGDLIFRRLVFQRNEGLVQSEALLTRDGSLGTKVERKARSSKSKKKGGSKKNNDPGNQLKVYHDHLASSYHMGILSGLVLISSFLETAASAAAKMVNAVVIGLGAGLLPMYLHKCASFLHIEVVELDPMVHGLAKDYFNFTEDEHLKVHIADGIGFISNFKNSAAADEVSAIHENGRNSCSKGSSFNKSCIASQVEGRNGSGVDILIIDVDSSDTSSGMTCPAADFVEESFLLTVKDNLSEQGLFIVNLVSRSPAVKDMVISRMEKVFSHLFGLQLETDVNVVLFGLCSESCIQNDCFPEAAIQLTKLLKFRLPEIEQSIIDTTKKIKCLK</sequence>
<dbReference type="FunFam" id="3.40.50.150:FF:000211">
    <property type="entry name" value="Methyltransferase-like protein 13"/>
    <property type="match status" value="1"/>
</dbReference>
<evidence type="ECO:0000256" key="1">
    <source>
        <dbReference type="ARBA" id="ARBA00008361"/>
    </source>
</evidence>
<keyword evidence="3" id="KW-0808">Transferase</keyword>
<dbReference type="SUPFAM" id="SSF53335">
    <property type="entry name" value="S-adenosyl-L-methionine-dependent methyltransferases"/>
    <property type="match status" value="2"/>
</dbReference>
<evidence type="ECO:0000259" key="6">
    <source>
        <dbReference type="Pfam" id="PF08241"/>
    </source>
</evidence>
<evidence type="ECO:0000256" key="5">
    <source>
        <dbReference type="SAM" id="MobiDB-lite"/>
    </source>
</evidence>
<dbReference type="PANTHER" id="PTHR12176:SF78">
    <property type="entry name" value="EEF1A LYSINE AND N-TERMINAL METHYLTRANSFERASE"/>
    <property type="match status" value="1"/>
</dbReference>
<evidence type="ECO:0000256" key="4">
    <source>
        <dbReference type="ARBA" id="ARBA00023268"/>
    </source>
</evidence>
<dbReference type="EMBL" id="GGEC01031923">
    <property type="protein sequence ID" value="MBX12407.1"/>
    <property type="molecule type" value="Transcribed_RNA"/>
</dbReference>
<dbReference type="FunFam" id="3.40.50.150:FF:000256">
    <property type="entry name" value="S-adenosyl-L-methionine-dependent methyltransferase superfamily protein"/>
    <property type="match status" value="1"/>
</dbReference>
<keyword evidence="4" id="KW-0511">Multifunctional enzyme</keyword>
<dbReference type="CDD" id="cd02440">
    <property type="entry name" value="AdoMet_MTases"/>
    <property type="match status" value="1"/>
</dbReference>
<evidence type="ECO:0000313" key="7">
    <source>
        <dbReference type="EMBL" id="MBX12407.1"/>
    </source>
</evidence>